<dbReference type="Gene3D" id="2.60.20.10">
    <property type="entry name" value="Crystallins"/>
    <property type="match status" value="1"/>
</dbReference>
<dbReference type="AlphaFoldDB" id="A0A089MC35"/>
<name>A0A089MC35_9BACL</name>
<evidence type="ECO:0000313" key="4">
    <source>
        <dbReference type="EMBL" id="AIQ69048.1"/>
    </source>
</evidence>
<dbReference type="RefSeq" id="WP_025708308.1">
    <property type="nucleotide sequence ID" value="NZ_CP009287.1"/>
</dbReference>
<dbReference type="InterPro" id="IPR035892">
    <property type="entry name" value="C2_domain_sf"/>
</dbReference>
<dbReference type="EMBL" id="CP009287">
    <property type="protein sequence ID" value="AIQ69048.1"/>
    <property type="molecule type" value="Genomic_DNA"/>
</dbReference>
<organism evidence="4 5">
    <name type="scientific">Paenibacillus graminis</name>
    <dbReference type="NCBI Taxonomy" id="189425"/>
    <lineage>
        <taxon>Bacteria</taxon>
        <taxon>Bacillati</taxon>
        <taxon>Bacillota</taxon>
        <taxon>Bacilli</taxon>
        <taxon>Bacillales</taxon>
        <taxon>Paenibacillaceae</taxon>
        <taxon>Paenibacillus</taxon>
    </lineage>
</organism>
<reference evidence="4 5" key="1">
    <citation type="submission" date="2014-08" db="EMBL/GenBank/DDBJ databases">
        <title>Comparative genomics of the Paenibacillus odorifer group.</title>
        <authorList>
            <person name="den Bakker H.C."/>
            <person name="Tsai Y.-C."/>
            <person name="Martin N."/>
            <person name="Korlach J."/>
            <person name="Wiedmann M."/>
        </authorList>
    </citation>
    <scope>NUCLEOTIDE SEQUENCE [LARGE SCALE GENOMIC DNA]</scope>
    <source>
        <strain evidence="4 5">DSM 15220</strain>
    </source>
</reference>
<proteinExistence type="inferred from homology"/>
<dbReference type="CDD" id="cd00030">
    <property type="entry name" value="C2"/>
    <property type="match status" value="1"/>
</dbReference>
<dbReference type="InterPro" id="IPR011024">
    <property type="entry name" value="G_crystallin-like"/>
</dbReference>
<protein>
    <recommendedName>
        <fullName evidence="3">Beta/gamma crystallin 'Greek key' domain-containing protein</fullName>
    </recommendedName>
</protein>
<dbReference type="PROSITE" id="PS50915">
    <property type="entry name" value="CRYSTALLIN_BETA_GAMMA"/>
    <property type="match status" value="1"/>
</dbReference>
<keyword evidence="2" id="KW-0677">Repeat</keyword>
<dbReference type="STRING" id="189425.PGRAT_16495"/>
<evidence type="ECO:0000256" key="2">
    <source>
        <dbReference type="ARBA" id="ARBA00022737"/>
    </source>
</evidence>
<dbReference type="HOGENOM" id="CLU_495056_0_0_9"/>
<dbReference type="SUPFAM" id="SSF49562">
    <property type="entry name" value="C2 domain (Calcium/lipid-binding domain, CaLB)"/>
    <property type="match status" value="1"/>
</dbReference>
<dbReference type="Pfam" id="PF00030">
    <property type="entry name" value="Crystall"/>
    <property type="match status" value="1"/>
</dbReference>
<evidence type="ECO:0000313" key="5">
    <source>
        <dbReference type="Proteomes" id="UP000029500"/>
    </source>
</evidence>
<dbReference type="eggNOG" id="ENOG502ZAKH">
    <property type="taxonomic scope" value="Bacteria"/>
</dbReference>
<dbReference type="InterPro" id="IPR001064">
    <property type="entry name" value="Beta/gamma_crystallin"/>
</dbReference>
<feature type="domain" description="Beta/gamma crystallin 'Greek key'" evidence="3">
    <location>
        <begin position="465"/>
        <end position="505"/>
    </location>
</feature>
<dbReference type="OrthoDB" id="1157227at2"/>
<sequence length="550" mass="61872">MNLNENSSNPAECAQSQTMNGHSPLFDRLSTDGKPYWDYITKYSPVIYQDINKEFADGIADLIAKFNVDGNWNLSDQWETIGVVPQVPYVYASVQETKTHLFLGYYFYHARDDGPVPAEQHENDLEGMMMTVRKDGAYGVPVAMETISHSDFLRYRLKDPNVQPGYVGIEGTSVRYSEVTHPEVFISSNGIGDNHGHGVRAYTSNEDVGDDGIIYKFGEPSYPGQPNQFSPKWKHAYNYGILPIDELWERKFHYNNTPFQSFGVFPNTHTSNNHANAPWNWTDRDQDGTLGTGIFFTDPAYLFDIDFNGLGTFSHEYVYNPYWTHKVILKSVTPKVYKDPSNNLPDIYISMDTYPLSGKRYISEKVWMKTDAALNTPHPVIFGGDQKTANTTFSERSNTIHIAVSNINPRLWLEVKDYDPSDADDYMGSVVIPLDTGNIAKKADSSEVIIDYEVISNPGFPLAQQGVYIYKDSNFSGTSKHLTSSVTNFKDIGMNDAVTSIKIVGPYDVVGYSDADFKGRSSTLVTNDNLSSTYLNNDAMSSIRITRRTI</sequence>
<keyword evidence="5" id="KW-1185">Reference proteome</keyword>
<evidence type="ECO:0000259" key="3">
    <source>
        <dbReference type="PROSITE" id="PS50915"/>
    </source>
</evidence>
<dbReference type="SUPFAM" id="SSF49695">
    <property type="entry name" value="gamma-Crystallin-like"/>
    <property type="match status" value="1"/>
</dbReference>
<dbReference type="KEGG" id="pgm:PGRAT_16495"/>
<dbReference type="Proteomes" id="UP000029500">
    <property type="component" value="Chromosome"/>
</dbReference>
<accession>A0A089MC35</accession>
<evidence type="ECO:0000256" key="1">
    <source>
        <dbReference type="ARBA" id="ARBA00009646"/>
    </source>
</evidence>
<comment type="similarity">
    <text evidence="1">Belongs to the beta/gamma-crystallin family.</text>
</comment>
<gene>
    <name evidence="4" type="ORF">PGRAT_16495</name>
</gene>
<dbReference type="SMART" id="SM00247">
    <property type="entry name" value="XTALbg"/>
    <property type="match status" value="1"/>
</dbReference>